<dbReference type="SMART" id="SM00471">
    <property type="entry name" value="HDc"/>
    <property type="match status" value="1"/>
</dbReference>
<dbReference type="GO" id="GO:0008728">
    <property type="term" value="F:GTP diphosphokinase activity"/>
    <property type="evidence" value="ECO:0007669"/>
    <property type="project" value="UniProtKB-EC"/>
</dbReference>
<keyword evidence="3" id="KW-1185">Reference proteome</keyword>
<evidence type="ECO:0000313" key="3">
    <source>
        <dbReference type="Proteomes" id="UP000318741"/>
    </source>
</evidence>
<gene>
    <name evidence="2" type="primary">relA_2</name>
    <name evidence="2" type="ORF">CA12_21270</name>
</gene>
<dbReference type="EMBL" id="CP036265">
    <property type="protein sequence ID" value="QDT16029.1"/>
    <property type="molecule type" value="Genomic_DNA"/>
</dbReference>
<dbReference type="Proteomes" id="UP000318741">
    <property type="component" value="Chromosome"/>
</dbReference>
<dbReference type="Gene3D" id="1.10.3210.10">
    <property type="entry name" value="Hypothetical protein af1432"/>
    <property type="match status" value="1"/>
</dbReference>
<proteinExistence type="predicted"/>
<evidence type="ECO:0000313" key="2">
    <source>
        <dbReference type="EMBL" id="QDT16029.1"/>
    </source>
</evidence>
<dbReference type="RefSeq" id="WP_165700682.1">
    <property type="nucleotide sequence ID" value="NZ_CP036265.1"/>
</dbReference>
<dbReference type="SUPFAM" id="SSF109604">
    <property type="entry name" value="HD-domain/PDEase-like"/>
    <property type="match status" value="1"/>
</dbReference>
<keyword evidence="2" id="KW-0418">Kinase</keyword>
<dbReference type="GO" id="GO:0016301">
    <property type="term" value="F:kinase activity"/>
    <property type="evidence" value="ECO:0007669"/>
    <property type="project" value="UniProtKB-KW"/>
</dbReference>
<dbReference type="Pfam" id="PF13328">
    <property type="entry name" value="HD_4"/>
    <property type="match status" value="1"/>
</dbReference>
<keyword evidence="2" id="KW-0808">Transferase</keyword>
<dbReference type="InterPro" id="IPR052194">
    <property type="entry name" value="MESH1"/>
</dbReference>
<dbReference type="PANTHER" id="PTHR46246">
    <property type="entry name" value="GUANOSINE-3',5'-BIS(DIPHOSPHATE) 3'-PYROPHOSPHOHYDROLASE MESH1"/>
    <property type="match status" value="1"/>
</dbReference>
<dbReference type="PANTHER" id="PTHR46246:SF1">
    <property type="entry name" value="GUANOSINE-3',5'-BIS(DIPHOSPHATE) 3'-PYROPHOSPHOHYDROLASE MESH1"/>
    <property type="match status" value="1"/>
</dbReference>
<accession>A0A517P9I4</accession>
<dbReference type="EC" id="2.7.6.5" evidence="2"/>
<feature type="domain" description="HD/PDEase" evidence="1">
    <location>
        <begin position="38"/>
        <end position="152"/>
    </location>
</feature>
<reference evidence="2 3" key="1">
    <citation type="submission" date="2019-02" db="EMBL/GenBank/DDBJ databases">
        <title>Deep-cultivation of Planctomycetes and their phenomic and genomic characterization uncovers novel biology.</title>
        <authorList>
            <person name="Wiegand S."/>
            <person name="Jogler M."/>
            <person name="Boedeker C."/>
            <person name="Pinto D."/>
            <person name="Vollmers J."/>
            <person name="Rivas-Marin E."/>
            <person name="Kohn T."/>
            <person name="Peeters S.H."/>
            <person name="Heuer A."/>
            <person name="Rast P."/>
            <person name="Oberbeckmann S."/>
            <person name="Bunk B."/>
            <person name="Jeske O."/>
            <person name="Meyerdierks A."/>
            <person name="Storesund J.E."/>
            <person name="Kallscheuer N."/>
            <person name="Luecker S."/>
            <person name="Lage O.M."/>
            <person name="Pohl T."/>
            <person name="Merkel B.J."/>
            <person name="Hornburger P."/>
            <person name="Mueller R.-W."/>
            <person name="Bruemmer F."/>
            <person name="Labrenz M."/>
            <person name="Spormann A.M."/>
            <person name="Op den Camp H."/>
            <person name="Overmann J."/>
            <person name="Amann R."/>
            <person name="Jetten M.S.M."/>
            <person name="Mascher T."/>
            <person name="Medema M.H."/>
            <person name="Devos D.P."/>
            <person name="Kaster A.-K."/>
            <person name="Ovreas L."/>
            <person name="Rohde M."/>
            <person name="Galperin M.Y."/>
            <person name="Jogler C."/>
        </authorList>
    </citation>
    <scope>NUCLEOTIDE SEQUENCE [LARGE SCALE GENOMIC DNA]</scope>
    <source>
        <strain evidence="2 3">CA12</strain>
    </source>
</reference>
<name>A0A517P9I4_9PLAN</name>
<dbReference type="InterPro" id="IPR003607">
    <property type="entry name" value="HD/PDEase_dom"/>
</dbReference>
<dbReference type="KEGG" id="acaf:CA12_21270"/>
<sequence>MSQPASAEDAGLDPYPGLLIRAARYAALAHAGQTRKDSAEPYVTHPLAVMTLLCRAGWAEDDELLAAAALHDVLEDTEVTPEELAETFPPRVCALVEALSEHKRDERGEKLPWEYRKAEHRARLTAAEEAARALALADKLHNLRCLEEDVTPDRVDPWARFNAPRQRWIEVTRETIEALRCGRTATLADACLAALDGMGTATGSESAP</sequence>
<dbReference type="GO" id="GO:0008893">
    <property type="term" value="F:guanosine-3',5'-bis(diphosphate) 3'-diphosphatase activity"/>
    <property type="evidence" value="ECO:0007669"/>
    <property type="project" value="TreeGrafter"/>
</dbReference>
<organism evidence="2 3">
    <name type="scientific">Alienimonas californiensis</name>
    <dbReference type="NCBI Taxonomy" id="2527989"/>
    <lineage>
        <taxon>Bacteria</taxon>
        <taxon>Pseudomonadati</taxon>
        <taxon>Planctomycetota</taxon>
        <taxon>Planctomycetia</taxon>
        <taxon>Planctomycetales</taxon>
        <taxon>Planctomycetaceae</taxon>
        <taxon>Alienimonas</taxon>
    </lineage>
</organism>
<protein>
    <submittedName>
        <fullName evidence="2">GTP pyrophosphokinase</fullName>
        <ecNumber evidence="2">2.7.6.5</ecNumber>
    </submittedName>
</protein>
<evidence type="ECO:0000259" key="1">
    <source>
        <dbReference type="SMART" id="SM00471"/>
    </source>
</evidence>
<dbReference type="AlphaFoldDB" id="A0A517P9I4"/>